<dbReference type="AlphaFoldDB" id="A0A1X6YVD8"/>
<dbReference type="Pfam" id="PF13403">
    <property type="entry name" value="Hint_2"/>
    <property type="match status" value="1"/>
</dbReference>
<gene>
    <name evidence="2" type="ORF">RUM8411_01377</name>
</gene>
<dbReference type="Gene3D" id="2.170.16.10">
    <property type="entry name" value="Hedgehog/Intein (Hint) domain"/>
    <property type="match status" value="1"/>
</dbReference>
<proteinExistence type="predicted"/>
<dbReference type="InterPro" id="IPR028992">
    <property type="entry name" value="Hedgehog/Intein_dom"/>
</dbReference>
<dbReference type="SUPFAM" id="SSF51294">
    <property type="entry name" value="Hedgehog/intein (Hint) domain"/>
    <property type="match status" value="1"/>
</dbReference>
<name>A0A1X6YVD8_9RHOB</name>
<keyword evidence="3" id="KW-1185">Reference proteome</keyword>
<evidence type="ECO:0000313" key="3">
    <source>
        <dbReference type="Proteomes" id="UP000193778"/>
    </source>
</evidence>
<dbReference type="GO" id="GO:0016539">
    <property type="term" value="P:intein-mediated protein splicing"/>
    <property type="evidence" value="ECO:0007669"/>
    <property type="project" value="InterPro"/>
</dbReference>
<dbReference type="OrthoDB" id="6305173at2"/>
<accession>A0A1X6YVD8</accession>
<dbReference type="RefSeq" id="WP_085821912.1">
    <property type="nucleotide sequence ID" value="NZ_FWFP01000003.1"/>
</dbReference>
<organism evidence="2 3">
    <name type="scientific">Ruegeria meonggei</name>
    <dbReference type="NCBI Taxonomy" id="1446476"/>
    <lineage>
        <taxon>Bacteria</taxon>
        <taxon>Pseudomonadati</taxon>
        <taxon>Pseudomonadota</taxon>
        <taxon>Alphaproteobacteria</taxon>
        <taxon>Rhodobacterales</taxon>
        <taxon>Roseobacteraceae</taxon>
        <taxon>Ruegeria</taxon>
    </lineage>
</organism>
<dbReference type="InterPro" id="IPR006141">
    <property type="entry name" value="Intein_N"/>
</dbReference>
<dbReference type="InterPro" id="IPR036844">
    <property type="entry name" value="Hint_dom_sf"/>
</dbReference>
<dbReference type="Proteomes" id="UP000193778">
    <property type="component" value="Unassembled WGS sequence"/>
</dbReference>
<feature type="domain" description="Hedgehog/Intein (Hint)" evidence="1">
    <location>
        <begin position="38"/>
        <end position="183"/>
    </location>
</feature>
<dbReference type="EMBL" id="FWFP01000003">
    <property type="protein sequence ID" value="SLN32569.1"/>
    <property type="molecule type" value="Genomic_DNA"/>
</dbReference>
<reference evidence="3" key="1">
    <citation type="submission" date="2017-03" db="EMBL/GenBank/DDBJ databases">
        <authorList>
            <person name="Rodrigo-Torres L."/>
            <person name="Arahal R.D."/>
            <person name="Lucena T."/>
        </authorList>
    </citation>
    <scope>NUCLEOTIDE SEQUENCE [LARGE SCALE GENOMIC DNA]</scope>
    <source>
        <strain evidence="3">CECT 8411</strain>
    </source>
</reference>
<protein>
    <recommendedName>
        <fullName evidence="1">Hedgehog/Intein (Hint) domain-containing protein</fullName>
    </recommendedName>
</protein>
<evidence type="ECO:0000259" key="1">
    <source>
        <dbReference type="Pfam" id="PF13403"/>
    </source>
</evidence>
<sequence>MAKPSFIGLAPNATSYSETNATLSVSSGPGANSQVDVPCFAKGTLILTPRGEVKIEDLKSGDLVTMADDTERPIEWVGSKTVQTDPESCERLNPIQISIGALAPNVPSVPLRVSPNHRVLASRPENKIHFGEPSVLVPAKHLTSMDGVTQDDTPQQVTYYHLLFKRHETVISNGAETESFHPSDAAFNSLAEQSREEILALFPELRDRSKNAYGDTAARAVQDHEVDLLNFS</sequence>
<evidence type="ECO:0000313" key="2">
    <source>
        <dbReference type="EMBL" id="SLN32569.1"/>
    </source>
</evidence>
<dbReference type="PROSITE" id="PS50817">
    <property type="entry name" value="INTEIN_N_TER"/>
    <property type="match status" value="1"/>
</dbReference>